<keyword evidence="1 2" id="KW-0808">Transferase</keyword>
<accession>A0A317MWQ2</accession>
<sequence>MSALPWSRPDPLSAWHDPRHLQLRDCPLCGSARSRPVMTLEDFQFFSDAAIGKRVPVREVRCLDCQTLYLNPCWSSAGFAALFAEAGCSYGASAGRAEEQVDWLRARGLLDAGLSVLDAGCYDGRFLSRLPATLDRLGVDIDAPAIERGRARDAQLTLLHGDFENFDCPRAPDVITLFHVLEHLPRPLTVLRHLHALAKPTTRLVLEVPVLEHAATNDINGFFSVQHMTHFSHASLAHALARGGWRLLERQTMDGYNGCRVLAEPAPVSEQVHADADDAARLHDYLGAWHAAIAAVERRLLAARDWPRLVLWGAGLHSEFLWQLTSLFDRAEREVLLVDSDALKQGRRWRGLPILPPALLAEVDWSAAGLVISSYAGQPAIAAAAAELGVPAARCLSLYASLRRY</sequence>
<keyword evidence="3" id="KW-1185">Reference proteome</keyword>
<dbReference type="AlphaFoldDB" id="A0A317MWQ2"/>
<comment type="caution">
    <text evidence="2">The sequence shown here is derived from an EMBL/GenBank/DDBJ whole genome shotgun (WGS) entry which is preliminary data.</text>
</comment>
<name>A0A317MWQ2_9GAMM</name>
<evidence type="ECO:0000313" key="2">
    <source>
        <dbReference type="EMBL" id="PWV63305.1"/>
    </source>
</evidence>
<dbReference type="Pfam" id="PF13489">
    <property type="entry name" value="Methyltransf_23"/>
    <property type="match status" value="1"/>
</dbReference>
<keyword evidence="2" id="KW-0489">Methyltransferase</keyword>
<dbReference type="Gene3D" id="3.40.50.150">
    <property type="entry name" value="Vaccinia Virus protein VP39"/>
    <property type="match status" value="1"/>
</dbReference>
<dbReference type="SUPFAM" id="SSF53335">
    <property type="entry name" value="S-adenosyl-L-methionine-dependent methyltransferases"/>
    <property type="match status" value="1"/>
</dbReference>
<dbReference type="GO" id="GO:0008168">
    <property type="term" value="F:methyltransferase activity"/>
    <property type="evidence" value="ECO:0007669"/>
    <property type="project" value="UniProtKB-KW"/>
</dbReference>
<evidence type="ECO:0000313" key="3">
    <source>
        <dbReference type="Proteomes" id="UP000246569"/>
    </source>
</evidence>
<dbReference type="GO" id="GO:0032259">
    <property type="term" value="P:methylation"/>
    <property type="evidence" value="ECO:0007669"/>
    <property type="project" value="UniProtKB-KW"/>
</dbReference>
<evidence type="ECO:0000256" key="1">
    <source>
        <dbReference type="ARBA" id="ARBA00022679"/>
    </source>
</evidence>
<protein>
    <submittedName>
        <fullName evidence="2">Methyltransferase family protein</fullName>
    </submittedName>
</protein>
<gene>
    <name evidence="2" type="ORF">C7443_103230</name>
</gene>
<dbReference type="CDD" id="cd02440">
    <property type="entry name" value="AdoMet_MTases"/>
    <property type="match status" value="1"/>
</dbReference>
<dbReference type="OrthoDB" id="9815644at2"/>
<dbReference type="PANTHER" id="PTHR43861:SF3">
    <property type="entry name" value="PUTATIVE (AFU_ORTHOLOGUE AFUA_2G14390)-RELATED"/>
    <property type="match status" value="1"/>
</dbReference>
<organism evidence="2 3">
    <name type="scientific">Plasticicumulans acidivorans</name>
    <dbReference type="NCBI Taxonomy" id="886464"/>
    <lineage>
        <taxon>Bacteria</taxon>
        <taxon>Pseudomonadati</taxon>
        <taxon>Pseudomonadota</taxon>
        <taxon>Gammaproteobacteria</taxon>
        <taxon>Candidatus Competibacteraceae</taxon>
        <taxon>Plasticicumulans</taxon>
    </lineage>
</organism>
<dbReference type="RefSeq" id="WP_110017808.1">
    <property type="nucleotide sequence ID" value="NZ_QGTJ01000003.1"/>
</dbReference>
<dbReference type="PANTHER" id="PTHR43861">
    <property type="entry name" value="TRANS-ACONITATE 2-METHYLTRANSFERASE-RELATED"/>
    <property type="match status" value="1"/>
</dbReference>
<dbReference type="InterPro" id="IPR029063">
    <property type="entry name" value="SAM-dependent_MTases_sf"/>
</dbReference>
<proteinExistence type="predicted"/>
<dbReference type="Proteomes" id="UP000246569">
    <property type="component" value="Unassembled WGS sequence"/>
</dbReference>
<dbReference type="EMBL" id="QGTJ01000003">
    <property type="protein sequence ID" value="PWV63305.1"/>
    <property type="molecule type" value="Genomic_DNA"/>
</dbReference>
<reference evidence="2 3" key="1">
    <citation type="submission" date="2018-05" db="EMBL/GenBank/DDBJ databases">
        <title>Genomic Encyclopedia of Type Strains, Phase IV (KMG-IV): sequencing the most valuable type-strain genomes for metagenomic binning, comparative biology and taxonomic classification.</title>
        <authorList>
            <person name="Goeker M."/>
        </authorList>
    </citation>
    <scope>NUCLEOTIDE SEQUENCE [LARGE SCALE GENOMIC DNA]</scope>
    <source>
        <strain evidence="2 3">DSM 23606</strain>
    </source>
</reference>